<feature type="domain" description="Helicase C-terminal" evidence="12">
    <location>
        <begin position="554"/>
        <end position="713"/>
    </location>
</feature>
<dbReference type="PANTHER" id="PTHR30195">
    <property type="entry name" value="TYPE I SITE-SPECIFIC DEOXYRIBONUCLEASE PROTEIN SUBUNIT M AND R"/>
    <property type="match status" value="1"/>
</dbReference>
<keyword evidence="6" id="KW-0255">Endonuclease</keyword>
<keyword evidence="4 10" id="KW-0547">Nucleotide-binding</keyword>
<comment type="caution">
    <text evidence="13">The sequence shown here is derived from an EMBL/GenBank/DDBJ whole genome shotgun (WGS) entry which is preliminary data.</text>
</comment>
<dbReference type="InterPro" id="IPR014001">
    <property type="entry name" value="Helicase_ATP-bd"/>
</dbReference>
<comment type="function">
    <text evidence="10">Subunit R is required for both nuclease and ATPase activities, but not for modification.</text>
</comment>
<dbReference type="OrthoDB" id="9758243at2"/>
<dbReference type="AlphaFoldDB" id="A0A017T1F6"/>
<dbReference type="Gene3D" id="3.90.1570.50">
    <property type="match status" value="1"/>
</dbReference>
<keyword evidence="7 10" id="KW-0378">Hydrolase</keyword>
<comment type="catalytic activity">
    <reaction evidence="1 10">
        <text>Endonucleolytic cleavage of DNA to give random double-stranded fragments with terminal 5'-phosphates, ATP is simultaneously hydrolyzed.</text>
        <dbReference type="EC" id="3.1.21.3"/>
    </reaction>
</comment>
<evidence type="ECO:0000256" key="2">
    <source>
        <dbReference type="ARBA" id="ARBA00008598"/>
    </source>
</evidence>
<evidence type="ECO:0000259" key="11">
    <source>
        <dbReference type="PROSITE" id="PS51192"/>
    </source>
</evidence>
<evidence type="ECO:0000313" key="14">
    <source>
        <dbReference type="Proteomes" id="UP000019678"/>
    </source>
</evidence>
<comment type="subunit">
    <text evidence="10">The type I restriction/modification system is composed of three polypeptides R, M and S.</text>
</comment>
<feature type="domain" description="Helicase ATP-binding" evidence="11">
    <location>
        <begin position="302"/>
        <end position="480"/>
    </location>
</feature>
<dbReference type="InterPro" id="IPR021810">
    <property type="entry name" value="T1RH-like_C"/>
</dbReference>
<evidence type="ECO:0000256" key="10">
    <source>
        <dbReference type="RuleBase" id="RU364115"/>
    </source>
</evidence>
<dbReference type="SUPFAM" id="SSF52540">
    <property type="entry name" value="P-loop containing nucleoside triphosphate hydrolases"/>
    <property type="match status" value="2"/>
</dbReference>
<dbReference type="GO" id="GO:0003677">
    <property type="term" value="F:DNA binding"/>
    <property type="evidence" value="ECO:0007669"/>
    <property type="project" value="UniProtKB-KW"/>
</dbReference>
<dbReference type="PANTHER" id="PTHR30195:SF15">
    <property type="entry name" value="TYPE I RESTRICTION ENZYME HINDI ENDONUCLEASE SUBUNIT"/>
    <property type="match status" value="1"/>
</dbReference>
<organism evidence="13 14">
    <name type="scientific">Chondromyces apiculatus DSM 436</name>
    <dbReference type="NCBI Taxonomy" id="1192034"/>
    <lineage>
        <taxon>Bacteria</taxon>
        <taxon>Pseudomonadati</taxon>
        <taxon>Myxococcota</taxon>
        <taxon>Polyangia</taxon>
        <taxon>Polyangiales</taxon>
        <taxon>Polyangiaceae</taxon>
        <taxon>Chondromyces</taxon>
    </lineage>
</organism>
<dbReference type="GO" id="GO:0009035">
    <property type="term" value="F:type I site-specific deoxyribonuclease activity"/>
    <property type="evidence" value="ECO:0007669"/>
    <property type="project" value="UniProtKB-EC"/>
</dbReference>
<evidence type="ECO:0000256" key="5">
    <source>
        <dbReference type="ARBA" id="ARBA00022747"/>
    </source>
</evidence>
<keyword evidence="3" id="KW-0540">Nuclease</keyword>
<dbReference type="STRING" id="1192034.CAP_6570"/>
<dbReference type="InterPro" id="IPR055180">
    <property type="entry name" value="HsdR_RecA-like_helicase_dom_2"/>
</dbReference>
<dbReference type="Pfam" id="PF22679">
    <property type="entry name" value="T1R_D3-like"/>
    <property type="match status" value="1"/>
</dbReference>
<dbReference type="GO" id="GO:0009307">
    <property type="term" value="P:DNA restriction-modification system"/>
    <property type="evidence" value="ECO:0007669"/>
    <property type="project" value="UniProtKB-KW"/>
</dbReference>
<evidence type="ECO:0000256" key="3">
    <source>
        <dbReference type="ARBA" id="ARBA00022722"/>
    </source>
</evidence>
<dbReference type="InterPro" id="IPR001650">
    <property type="entry name" value="Helicase_C-like"/>
</dbReference>
<comment type="similarity">
    <text evidence="2 10">Belongs to the HsdR family.</text>
</comment>
<evidence type="ECO:0000256" key="4">
    <source>
        <dbReference type="ARBA" id="ARBA00022741"/>
    </source>
</evidence>
<dbReference type="EMBL" id="ASRX01000056">
    <property type="protein sequence ID" value="EYF02680.1"/>
    <property type="molecule type" value="Genomic_DNA"/>
</dbReference>
<dbReference type="PROSITE" id="PS51192">
    <property type="entry name" value="HELICASE_ATP_BIND_1"/>
    <property type="match status" value="1"/>
</dbReference>
<dbReference type="InterPro" id="IPR051268">
    <property type="entry name" value="Type-I_R_enzyme_R_subunit"/>
</dbReference>
<dbReference type="RefSeq" id="WP_044247087.1">
    <property type="nucleotide sequence ID" value="NZ_ASRX01000056.1"/>
</dbReference>
<sequence>MTTTAGAGWNEDKLSERPAVALLQKLGYLYLPAAALDAGRGGSLREVVLADRLGAALRKLNPWLSDANVHKAIRAIIGAQAASLIELSKLLHGHLTAGISLEQDLGKGTQGQTVRFFDFEQPRNNDFVVTRQLRVKGAQREVIPDIVLYVNGLPLVVIECKSPTIGEKWKTDAIHTQLLRYQELDEAYRNLGAPQLFGTVQLLVATCDQEAFYGTVGTPQRYYAAWKEPYPYSREEIARVAGREPTPQDVLIHGMLHPDNLLDIVRNFVVFEQDQDTQRLVRKVCRYQQFRAVNRALARAREAKKVTGRGGVVWHTQGSGKSLTMLWLALKLRRDKEHENPTIVLVTDRVDLDAQISGTFQRCGYTNPERAESVKDLRRLLTGGGGRTVLTTVHKFQEVTGTPTVRGNKGLRTPRVGQAVLSAERNVFVLADEAHRTQYGGMAATMRNALPNAAFFGFTGTPIDKEDRSTLQTFGDYIDTYPIQQAVADGATVPILYEARLPELRMIGQSLDALFNRVFKDRSLEEREAIKKKYGTEESIARAPRRVEAICADLIEHYETKIQPNGFKAQIVTTSREAAVTYAETLKRLQGPRAVVIMSSTNKDEQALADHHTSEAERQDCIQRFLNRKDPLAILIVCDMLLTGFDAPVEQVMYLDAPLKEHTLLQAIARVNRLAEGKTHGLVVDYWGVSQALEEALKVFAPQDVAGSMTPLADELPRLQARHATVLRFFAGVKDQSDLQAYLKVLDDAAVRAEFNLEFRRFSQSVDMLLPDPRALPFLADLRWLGKVRQAARVRFRDATLDISDCGAKVRKLIDDAIAVDGVKILMEPVALFSKEFDARLAALQSDEARASEMEHALNDEIHVKLEEDPVFYSSLKERLEKIIEDRKAKRIDDAKQLALMVQVREDMEGRGGAEEALGLSAAGVAVYGLLEEVRPLQVAEKRDRRYNEANKALAEVLLLTLEPQMQIVDWTEKEDVQREMRRLMKRQLQAAKLEAERIEPLVLKVMELMRVRKGR</sequence>
<dbReference type="InterPro" id="IPR040980">
    <property type="entry name" value="SWI2_SNF2"/>
</dbReference>
<dbReference type="Pfam" id="PF18766">
    <property type="entry name" value="SWI2_SNF2"/>
    <property type="match status" value="1"/>
</dbReference>
<dbReference type="InterPro" id="IPR004473">
    <property type="entry name" value="Restrct_endonuc_typeI_HsdR"/>
</dbReference>
<dbReference type="EC" id="3.1.21.3" evidence="10"/>
<keyword evidence="14" id="KW-1185">Reference proteome</keyword>
<accession>A0A017T1F6</accession>
<evidence type="ECO:0000256" key="9">
    <source>
        <dbReference type="ARBA" id="ARBA00023125"/>
    </source>
</evidence>
<dbReference type="PROSITE" id="PS51194">
    <property type="entry name" value="HELICASE_CTER"/>
    <property type="match status" value="1"/>
</dbReference>
<evidence type="ECO:0000256" key="7">
    <source>
        <dbReference type="ARBA" id="ARBA00022801"/>
    </source>
</evidence>
<evidence type="ECO:0000256" key="1">
    <source>
        <dbReference type="ARBA" id="ARBA00000851"/>
    </source>
</evidence>
<keyword evidence="9 10" id="KW-0238">DNA-binding</keyword>
<keyword evidence="8 10" id="KW-0067">ATP-binding</keyword>
<dbReference type="Pfam" id="PF04313">
    <property type="entry name" value="HSDR_N"/>
    <property type="match status" value="1"/>
</dbReference>
<keyword evidence="5 10" id="KW-0680">Restriction system</keyword>
<dbReference type="CDD" id="cd18800">
    <property type="entry name" value="SF2_C_EcoR124I-like"/>
    <property type="match status" value="1"/>
</dbReference>
<dbReference type="CDD" id="cd18030">
    <property type="entry name" value="DEXHc_RE_I_HsdR"/>
    <property type="match status" value="1"/>
</dbReference>
<dbReference type="NCBIfam" id="TIGR00348">
    <property type="entry name" value="hsdR"/>
    <property type="match status" value="1"/>
</dbReference>
<protein>
    <recommendedName>
        <fullName evidence="10">Type I restriction enzyme endonuclease subunit</fullName>
        <shortName evidence="10">R protein</shortName>
        <ecNumber evidence="10">3.1.21.3</ecNumber>
    </recommendedName>
</protein>
<proteinExistence type="inferred from homology"/>
<dbReference type="Pfam" id="PF11867">
    <property type="entry name" value="T1RH-like_C"/>
    <property type="match status" value="1"/>
</dbReference>
<reference evidence="13 14" key="1">
    <citation type="submission" date="2013-05" db="EMBL/GenBank/DDBJ databases">
        <title>Genome assembly of Chondromyces apiculatus DSM 436.</title>
        <authorList>
            <person name="Sharma G."/>
            <person name="Khatri I."/>
            <person name="Kaur C."/>
            <person name="Mayilraj S."/>
            <person name="Subramanian S."/>
        </authorList>
    </citation>
    <scope>NUCLEOTIDE SEQUENCE [LARGE SCALE GENOMIC DNA]</scope>
    <source>
        <strain evidence="13 14">DSM 436</strain>
    </source>
</reference>
<dbReference type="eggNOG" id="COG0610">
    <property type="taxonomic scope" value="Bacteria"/>
</dbReference>
<dbReference type="SMART" id="SM00487">
    <property type="entry name" value="DEXDc"/>
    <property type="match status" value="1"/>
</dbReference>
<evidence type="ECO:0000259" key="12">
    <source>
        <dbReference type="PROSITE" id="PS51194"/>
    </source>
</evidence>
<dbReference type="InterPro" id="IPR007409">
    <property type="entry name" value="Restrct_endonuc_type1_HsdR_N"/>
</dbReference>
<evidence type="ECO:0000256" key="6">
    <source>
        <dbReference type="ARBA" id="ARBA00022759"/>
    </source>
</evidence>
<dbReference type="Proteomes" id="UP000019678">
    <property type="component" value="Unassembled WGS sequence"/>
</dbReference>
<name>A0A017T1F6_9BACT</name>
<evidence type="ECO:0000256" key="8">
    <source>
        <dbReference type="ARBA" id="ARBA00022840"/>
    </source>
</evidence>
<dbReference type="InterPro" id="IPR027417">
    <property type="entry name" value="P-loop_NTPase"/>
</dbReference>
<dbReference type="Gene3D" id="3.40.50.300">
    <property type="entry name" value="P-loop containing nucleotide triphosphate hydrolases"/>
    <property type="match status" value="2"/>
</dbReference>
<evidence type="ECO:0000313" key="13">
    <source>
        <dbReference type="EMBL" id="EYF02680.1"/>
    </source>
</evidence>
<dbReference type="CDD" id="cd22332">
    <property type="entry name" value="HsdR_N"/>
    <property type="match status" value="1"/>
</dbReference>
<dbReference type="GO" id="GO:0005524">
    <property type="term" value="F:ATP binding"/>
    <property type="evidence" value="ECO:0007669"/>
    <property type="project" value="UniProtKB-KW"/>
</dbReference>
<gene>
    <name evidence="13" type="ORF">CAP_6570</name>
</gene>